<evidence type="ECO:0000313" key="1">
    <source>
        <dbReference type="EMBL" id="MCF2220958.1"/>
    </source>
</evidence>
<proteinExistence type="predicted"/>
<organism evidence="1 2">
    <name type="scientific">Chryseobacterium indicum</name>
    <dbReference type="NCBI Taxonomy" id="2766954"/>
    <lineage>
        <taxon>Bacteria</taxon>
        <taxon>Pseudomonadati</taxon>
        <taxon>Bacteroidota</taxon>
        <taxon>Flavobacteriia</taxon>
        <taxon>Flavobacteriales</taxon>
        <taxon>Weeksellaceae</taxon>
        <taxon>Chryseobacterium group</taxon>
        <taxon>Chryseobacterium</taxon>
    </lineage>
</organism>
<protein>
    <submittedName>
        <fullName evidence="1">Uncharacterized protein</fullName>
    </submittedName>
</protein>
<dbReference type="RefSeq" id="WP_235132312.1">
    <property type="nucleotide sequence ID" value="NZ_JACSGT010000002.1"/>
</dbReference>
<gene>
    <name evidence="1" type="ORF">H9Q08_16865</name>
</gene>
<comment type="caution">
    <text evidence="1">The sequence shown here is derived from an EMBL/GenBank/DDBJ whole genome shotgun (WGS) entry which is preliminary data.</text>
</comment>
<sequence>MSKTIIIKHVTGDYKLPIMDQYFDKFKKGIEECIKGKVPAIVFYDGSGNEQHFPADVLRSSVITFEIVKKNVRLKGGAV</sequence>
<dbReference type="Proteomes" id="UP001430374">
    <property type="component" value="Unassembled WGS sequence"/>
</dbReference>
<evidence type="ECO:0000313" key="2">
    <source>
        <dbReference type="Proteomes" id="UP001430374"/>
    </source>
</evidence>
<accession>A0ABS9C9H2</accession>
<name>A0ABS9C9H2_9FLAO</name>
<keyword evidence="2" id="KW-1185">Reference proteome</keyword>
<reference evidence="1" key="1">
    <citation type="submission" date="2021-08" db="EMBL/GenBank/DDBJ databases">
        <title>Complete genome sequence of Chryseobacterium sp strain PS-8.</title>
        <authorList>
            <person name="Das S.K."/>
        </authorList>
    </citation>
    <scope>NUCLEOTIDE SEQUENCE</scope>
    <source>
        <strain evidence="1">PS-8</strain>
    </source>
</reference>
<dbReference type="EMBL" id="JACSGT010000002">
    <property type="protein sequence ID" value="MCF2220958.1"/>
    <property type="molecule type" value="Genomic_DNA"/>
</dbReference>